<dbReference type="PROSITE" id="PS51837">
    <property type="entry name" value="LITAF"/>
    <property type="match status" value="1"/>
</dbReference>
<dbReference type="InterPro" id="IPR037519">
    <property type="entry name" value="LITAF_fam"/>
</dbReference>
<evidence type="ECO:0000259" key="9">
    <source>
        <dbReference type="PROSITE" id="PS51837"/>
    </source>
</evidence>
<keyword evidence="8" id="KW-0812">Transmembrane</keyword>
<reference evidence="10 11" key="1">
    <citation type="submission" date="2024-02" db="EMBL/GenBank/DDBJ databases">
        <authorList>
            <person name="Daric V."/>
            <person name="Darras S."/>
        </authorList>
    </citation>
    <scope>NUCLEOTIDE SEQUENCE [LARGE SCALE GENOMIC DNA]</scope>
</reference>
<evidence type="ECO:0000256" key="5">
    <source>
        <dbReference type="ARBA" id="ARBA00022723"/>
    </source>
</evidence>
<feature type="domain" description="LITAF" evidence="9">
    <location>
        <begin position="35"/>
        <end position="119"/>
    </location>
</feature>
<keyword evidence="11" id="KW-1185">Reference proteome</keyword>
<gene>
    <name evidence="10" type="ORF">CVLEPA_LOCUS11788</name>
</gene>
<keyword evidence="6" id="KW-0862">Zinc</keyword>
<organism evidence="10 11">
    <name type="scientific">Clavelina lepadiformis</name>
    <name type="common">Light-bulb sea squirt</name>
    <name type="synonym">Ascidia lepadiformis</name>
    <dbReference type="NCBI Taxonomy" id="159417"/>
    <lineage>
        <taxon>Eukaryota</taxon>
        <taxon>Metazoa</taxon>
        <taxon>Chordata</taxon>
        <taxon>Tunicata</taxon>
        <taxon>Ascidiacea</taxon>
        <taxon>Aplousobranchia</taxon>
        <taxon>Clavelinidae</taxon>
        <taxon>Clavelina</taxon>
    </lineage>
</organism>
<keyword evidence="7 8" id="KW-0472">Membrane</keyword>
<comment type="similarity">
    <text evidence="4">Belongs to the CDIP1/LITAF family.</text>
</comment>
<comment type="caution">
    <text evidence="10">The sequence shown here is derived from an EMBL/GenBank/DDBJ whole genome shotgun (WGS) entry which is preliminary data.</text>
</comment>
<evidence type="ECO:0000256" key="2">
    <source>
        <dbReference type="ARBA" id="ARBA00004481"/>
    </source>
</evidence>
<name>A0ABP0FPJ4_CLALP</name>
<evidence type="ECO:0000256" key="3">
    <source>
        <dbReference type="ARBA" id="ARBA00004630"/>
    </source>
</evidence>
<dbReference type="PANTHER" id="PTHR23292">
    <property type="entry name" value="LIPOPOLYSACCHARIDE-INDUCED TUMOR NECROSIS FACTOR-ALPHA FACTOR"/>
    <property type="match status" value="1"/>
</dbReference>
<proteinExistence type="inferred from homology"/>
<dbReference type="SMART" id="SM00714">
    <property type="entry name" value="LITAF"/>
    <property type="match status" value="1"/>
</dbReference>
<dbReference type="PANTHER" id="PTHR23292:SF6">
    <property type="entry name" value="FI16602P1-RELATED"/>
    <property type="match status" value="1"/>
</dbReference>
<evidence type="ECO:0000256" key="1">
    <source>
        <dbReference type="ARBA" id="ARBA00004414"/>
    </source>
</evidence>
<dbReference type="Pfam" id="PF10601">
    <property type="entry name" value="zf-LITAF-like"/>
    <property type="match status" value="1"/>
</dbReference>
<sequence>MTMSSTPNPPAYNNISGQAYYNLPSYPLPTDPPVPPQVVIQTANFQSPHPKAVICPYCHDKVITKTKPEVGTSTWITAGGLICIGCRVGCCVILFYSDDFKDIHHKCPKCERPIDVYKRMLAEVNSVAII</sequence>
<evidence type="ECO:0000256" key="8">
    <source>
        <dbReference type="SAM" id="Phobius"/>
    </source>
</evidence>
<comment type="subcellular location">
    <subcellularLocation>
        <location evidence="2">Endosome membrane</location>
        <topology evidence="2">Peripheral membrane protein</topology>
    </subcellularLocation>
    <subcellularLocation>
        <location evidence="1">Late endosome membrane</location>
    </subcellularLocation>
    <subcellularLocation>
        <location evidence="3">Lysosome membrane</location>
        <topology evidence="3">Peripheral membrane protein</topology>
        <orientation evidence="3">Cytoplasmic side</orientation>
    </subcellularLocation>
</comment>
<accession>A0ABP0FPJ4</accession>
<protein>
    <recommendedName>
        <fullName evidence="9">LITAF domain-containing protein</fullName>
    </recommendedName>
</protein>
<evidence type="ECO:0000313" key="10">
    <source>
        <dbReference type="EMBL" id="CAK8681565.1"/>
    </source>
</evidence>
<evidence type="ECO:0000313" key="11">
    <source>
        <dbReference type="Proteomes" id="UP001642483"/>
    </source>
</evidence>
<dbReference type="InterPro" id="IPR006629">
    <property type="entry name" value="LITAF"/>
</dbReference>
<keyword evidence="8" id="KW-1133">Transmembrane helix</keyword>
<dbReference type="Proteomes" id="UP001642483">
    <property type="component" value="Unassembled WGS sequence"/>
</dbReference>
<keyword evidence="5" id="KW-0479">Metal-binding</keyword>
<evidence type="ECO:0000256" key="6">
    <source>
        <dbReference type="ARBA" id="ARBA00022833"/>
    </source>
</evidence>
<feature type="transmembrane region" description="Helical" evidence="8">
    <location>
        <begin position="75"/>
        <end position="96"/>
    </location>
</feature>
<evidence type="ECO:0000256" key="7">
    <source>
        <dbReference type="ARBA" id="ARBA00023136"/>
    </source>
</evidence>
<evidence type="ECO:0000256" key="4">
    <source>
        <dbReference type="ARBA" id="ARBA00005975"/>
    </source>
</evidence>
<dbReference type="EMBL" id="CAWYQH010000079">
    <property type="protein sequence ID" value="CAK8681565.1"/>
    <property type="molecule type" value="Genomic_DNA"/>
</dbReference>